<comment type="caution">
    <text evidence="2">The sequence shown here is derived from an EMBL/GenBank/DDBJ whole genome shotgun (WGS) entry which is preliminary data.</text>
</comment>
<evidence type="ECO:0000256" key="1">
    <source>
        <dbReference type="SAM" id="MobiDB-lite"/>
    </source>
</evidence>
<evidence type="ECO:0000313" key="3">
    <source>
        <dbReference type="Proteomes" id="UP000241769"/>
    </source>
</evidence>
<proteinExistence type="predicted"/>
<gene>
    <name evidence="2" type="ORF">PROFUN_04025</name>
</gene>
<evidence type="ECO:0000313" key="2">
    <source>
        <dbReference type="EMBL" id="PRP88202.1"/>
    </source>
</evidence>
<feature type="region of interest" description="Disordered" evidence="1">
    <location>
        <begin position="45"/>
        <end position="70"/>
    </location>
</feature>
<dbReference type="EMBL" id="MDYQ01000013">
    <property type="protein sequence ID" value="PRP88202.1"/>
    <property type="molecule type" value="Genomic_DNA"/>
</dbReference>
<dbReference type="InParanoid" id="A0A2P6NW62"/>
<feature type="compositionally biased region" description="Basic and acidic residues" evidence="1">
    <location>
        <begin position="57"/>
        <end position="70"/>
    </location>
</feature>
<protein>
    <submittedName>
        <fullName evidence="2">Uncharacterized protein</fullName>
    </submittedName>
</protein>
<dbReference type="AlphaFoldDB" id="A0A2P6NW62"/>
<sequence>MSQPQFVLGEEEEDDVIITPLTNTSVSSTGKSILLDADTEISEVKEEGKAQINTKPDLTKDKPSTRGRDSKIGNLKAQLLLTYAVGNNEKIWRLLAAKTTGTYEAVNSTTVGLVMEIRNIIGVIQGTTGQLDEATGNLNAVSQQFNNIYSWTKSVQ</sequence>
<dbReference type="Proteomes" id="UP000241769">
    <property type="component" value="Unassembled WGS sequence"/>
</dbReference>
<accession>A0A2P6NW62</accession>
<organism evidence="2 3">
    <name type="scientific">Planoprotostelium fungivorum</name>
    <dbReference type="NCBI Taxonomy" id="1890364"/>
    <lineage>
        <taxon>Eukaryota</taxon>
        <taxon>Amoebozoa</taxon>
        <taxon>Evosea</taxon>
        <taxon>Variosea</taxon>
        <taxon>Cavosteliida</taxon>
        <taxon>Cavosteliaceae</taxon>
        <taxon>Planoprotostelium</taxon>
    </lineage>
</organism>
<reference evidence="2 3" key="1">
    <citation type="journal article" date="2018" name="Genome Biol. Evol.">
        <title>Multiple Roots of Fruiting Body Formation in Amoebozoa.</title>
        <authorList>
            <person name="Hillmann F."/>
            <person name="Forbes G."/>
            <person name="Novohradska S."/>
            <person name="Ferling I."/>
            <person name="Riege K."/>
            <person name="Groth M."/>
            <person name="Westermann M."/>
            <person name="Marz M."/>
            <person name="Spaller T."/>
            <person name="Winckler T."/>
            <person name="Schaap P."/>
            <person name="Glockner G."/>
        </authorList>
    </citation>
    <scope>NUCLEOTIDE SEQUENCE [LARGE SCALE GENOMIC DNA]</scope>
    <source>
        <strain evidence="2 3">Jena</strain>
    </source>
</reference>
<name>A0A2P6NW62_9EUKA</name>
<keyword evidence="3" id="KW-1185">Reference proteome</keyword>